<dbReference type="Gene3D" id="1.10.10.10">
    <property type="entry name" value="Winged helix-like DNA-binding domain superfamily/Winged helix DNA-binding domain"/>
    <property type="match status" value="1"/>
</dbReference>
<keyword evidence="2" id="KW-0678">Repressor</keyword>
<feature type="binding site" evidence="7">
    <location>
        <position position="158"/>
    </location>
    <ligand>
        <name>Zn(2+)</name>
        <dbReference type="ChEBI" id="CHEBI:29105"/>
    </ligand>
</feature>
<sequence length="167" mass="19015">MYLLIVISEKKEGLNLANTDVDEALTALQSRRIRMTPQRRTILTYLVTHHNHPTVETIHEALEQTTPNMSLATIYNTLKLFVDLGIVIELANGEDGVHYDYYSKPHYHVICTNCGKIADVFYPDFQKDAKKMENEAAQQTGYQITGNRFEIYGLCTDCQKKNASKGK</sequence>
<dbReference type="GO" id="GO:0003700">
    <property type="term" value="F:DNA-binding transcription factor activity"/>
    <property type="evidence" value="ECO:0007669"/>
    <property type="project" value="InterPro"/>
</dbReference>
<comment type="similarity">
    <text evidence="1">Belongs to the Fur family.</text>
</comment>
<gene>
    <name evidence="8" type="ORF">IV87_GL002078</name>
</gene>
<dbReference type="InterPro" id="IPR002481">
    <property type="entry name" value="FUR"/>
</dbReference>
<evidence type="ECO:0000256" key="5">
    <source>
        <dbReference type="ARBA" id="ARBA00023125"/>
    </source>
</evidence>
<dbReference type="GO" id="GO:0008270">
    <property type="term" value="F:zinc ion binding"/>
    <property type="evidence" value="ECO:0007669"/>
    <property type="project" value="TreeGrafter"/>
</dbReference>
<feature type="binding site" evidence="7">
    <location>
        <position position="114"/>
    </location>
    <ligand>
        <name>Zn(2+)</name>
        <dbReference type="ChEBI" id="CHEBI:29105"/>
    </ligand>
</feature>
<protein>
    <submittedName>
        <fullName evidence="8">Fe2+ Zn2+ uptake regulation protein</fullName>
    </submittedName>
</protein>
<keyword evidence="6" id="KW-0804">Transcription</keyword>
<reference evidence="8 9" key="1">
    <citation type="journal article" date="2015" name="Genome Announc.">
        <title>Expanding the biotechnology potential of lactobacilli through comparative genomics of 213 strains and associated genera.</title>
        <authorList>
            <person name="Sun Z."/>
            <person name="Harris H.M."/>
            <person name="McCann A."/>
            <person name="Guo C."/>
            <person name="Argimon S."/>
            <person name="Zhang W."/>
            <person name="Yang X."/>
            <person name="Jeffery I.B."/>
            <person name="Cooney J.C."/>
            <person name="Kagawa T.F."/>
            <person name="Liu W."/>
            <person name="Song Y."/>
            <person name="Salvetti E."/>
            <person name="Wrobel A."/>
            <person name="Rasinkangas P."/>
            <person name="Parkhill J."/>
            <person name="Rea M.C."/>
            <person name="O'Sullivan O."/>
            <person name="Ritari J."/>
            <person name="Douillard F.P."/>
            <person name="Paul Ross R."/>
            <person name="Yang R."/>
            <person name="Briner A.E."/>
            <person name="Felis G.E."/>
            <person name="de Vos W.M."/>
            <person name="Barrangou R."/>
            <person name="Klaenhammer T.R."/>
            <person name="Caufield P.W."/>
            <person name="Cui Y."/>
            <person name="Zhang H."/>
            <person name="O'Toole P.W."/>
        </authorList>
    </citation>
    <scope>NUCLEOTIDE SEQUENCE [LARGE SCALE GENOMIC DNA]</scope>
    <source>
        <strain evidence="8 9">DSM 22301</strain>
    </source>
</reference>
<name>A0A0R2K4A5_9LACO</name>
<evidence type="ECO:0000256" key="4">
    <source>
        <dbReference type="ARBA" id="ARBA00023015"/>
    </source>
</evidence>
<evidence type="ECO:0000256" key="3">
    <source>
        <dbReference type="ARBA" id="ARBA00022833"/>
    </source>
</evidence>
<dbReference type="STRING" id="319653.SAMN04487973_10777"/>
<evidence type="ECO:0000256" key="1">
    <source>
        <dbReference type="ARBA" id="ARBA00007957"/>
    </source>
</evidence>
<dbReference type="GO" id="GO:1900376">
    <property type="term" value="P:regulation of secondary metabolite biosynthetic process"/>
    <property type="evidence" value="ECO:0007669"/>
    <property type="project" value="TreeGrafter"/>
</dbReference>
<feature type="binding site" evidence="7">
    <location>
        <position position="111"/>
    </location>
    <ligand>
        <name>Zn(2+)</name>
        <dbReference type="ChEBI" id="CHEBI:29105"/>
    </ligand>
</feature>
<dbReference type="InterPro" id="IPR043135">
    <property type="entry name" value="Fur_C"/>
</dbReference>
<accession>A0A0R2K4A5</accession>
<evidence type="ECO:0000256" key="2">
    <source>
        <dbReference type="ARBA" id="ARBA00022491"/>
    </source>
</evidence>
<dbReference type="PANTHER" id="PTHR33202:SF8">
    <property type="entry name" value="PEROXIDE-RESPONSIVE REPRESSOR PERR"/>
    <property type="match status" value="1"/>
</dbReference>
<keyword evidence="3 7" id="KW-0862">Zinc</keyword>
<keyword evidence="5" id="KW-0238">DNA-binding</keyword>
<proteinExistence type="inferred from homology"/>
<evidence type="ECO:0000256" key="6">
    <source>
        <dbReference type="ARBA" id="ARBA00023163"/>
    </source>
</evidence>
<dbReference type="AlphaFoldDB" id="A0A0R2K4A5"/>
<dbReference type="Gene3D" id="3.30.1490.190">
    <property type="match status" value="1"/>
</dbReference>
<comment type="cofactor">
    <cofactor evidence="7">
        <name>Zn(2+)</name>
        <dbReference type="ChEBI" id="CHEBI:29105"/>
    </cofactor>
    <text evidence="7">Binds 1 zinc ion per subunit.</text>
</comment>
<dbReference type="EMBL" id="JQBY01000008">
    <property type="protein sequence ID" value="KRN82694.1"/>
    <property type="molecule type" value="Genomic_DNA"/>
</dbReference>
<evidence type="ECO:0000313" key="8">
    <source>
        <dbReference type="EMBL" id="KRN82694.1"/>
    </source>
</evidence>
<organism evidence="8 9">
    <name type="scientific">Pediococcus ethanolidurans</name>
    <dbReference type="NCBI Taxonomy" id="319653"/>
    <lineage>
        <taxon>Bacteria</taxon>
        <taxon>Bacillati</taxon>
        <taxon>Bacillota</taxon>
        <taxon>Bacilli</taxon>
        <taxon>Lactobacillales</taxon>
        <taxon>Lactobacillaceae</taxon>
        <taxon>Pediococcus</taxon>
    </lineage>
</organism>
<dbReference type="PANTHER" id="PTHR33202">
    <property type="entry name" value="ZINC UPTAKE REGULATION PROTEIN"/>
    <property type="match status" value="1"/>
</dbReference>
<dbReference type="GO" id="GO:0000976">
    <property type="term" value="F:transcription cis-regulatory region binding"/>
    <property type="evidence" value="ECO:0007669"/>
    <property type="project" value="TreeGrafter"/>
</dbReference>
<comment type="caution">
    <text evidence="8">The sequence shown here is derived from an EMBL/GenBank/DDBJ whole genome shotgun (WGS) entry which is preliminary data.</text>
</comment>
<dbReference type="SUPFAM" id="SSF46785">
    <property type="entry name" value="Winged helix' DNA-binding domain"/>
    <property type="match status" value="1"/>
</dbReference>
<feature type="binding site" evidence="7">
    <location>
        <position position="155"/>
    </location>
    <ligand>
        <name>Zn(2+)</name>
        <dbReference type="ChEBI" id="CHEBI:29105"/>
    </ligand>
</feature>
<dbReference type="Pfam" id="PF01475">
    <property type="entry name" value="FUR"/>
    <property type="match status" value="1"/>
</dbReference>
<keyword evidence="7" id="KW-0479">Metal-binding</keyword>
<evidence type="ECO:0000313" key="9">
    <source>
        <dbReference type="Proteomes" id="UP000051749"/>
    </source>
</evidence>
<dbReference type="InterPro" id="IPR036388">
    <property type="entry name" value="WH-like_DNA-bd_sf"/>
</dbReference>
<dbReference type="GO" id="GO:0045892">
    <property type="term" value="P:negative regulation of DNA-templated transcription"/>
    <property type="evidence" value="ECO:0007669"/>
    <property type="project" value="TreeGrafter"/>
</dbReference>
<evidence type="ECO:0000256" key="7">
    <source>
        <dbReference type="PIRSR" id="PIRSR602481-1"/>
    </source>
</evidence>
<dbReference type="Proteomes" id="UP000051749">
    <property type="component" value="Unassembled WGS sequence"/>
</dbReference>
<keyword evidence="4" id="KW-0805">Transcription regulation</keyword>
<dbReference type="CDD" id="cd07153">
    <property type="entry name" value="Fur_like"/>
    <property type="match status" value="1"/>
</dbReference>
<dbReference type="PATRIC" id="fig|319653.3.peg.2116"/>
<dbReference type="InterPro" id="IPR036390">
    <property type="entry name" value="WH_DNA-bd_sf"/>
</dbReference>